<dbReference type="GO" id="GO:0051082">
    <property type="term" value="F:unfolded protein binding"/>
    <property type="evidence" value="ECO:0007669"/>
    <property type="project" value="InterPro"/>
</dbReference>
<accession>A0A3D9XVN2</accession>
<feature type="compositionally biased region" description="Basic and acidic residues" evidence="1">
    <location>
        <begin position="233"/>
        <end position="247"/>
    </location>
</feature>
<dbReference type="Proteomes" id="UP000256941">
    <property type="component" value="Unassembled WGS sequence"/>
</dbReference>
<dbReference type="InterPro" id="IPR005632">
    <property type="entry name" value="Chaperone_Skp"/>
</dbReference>
<dbReference type="AlphaFoldDB" id="A0A3D9XVN2"/>
<feature type="signal peptide" evidence="2">
    <location>
        <begin position="1"/>
        <end position="24"/>
    </location>
</feature>
<protein>
    <submittedName>
        <fullName evidence="3">Skp family chaperone for outer membrane proteins</fullName>
    </submittedName>
</protein>
<sequence>MAGGRGIAALALAALLAVPARAPAQPVPEQPSGQAGTPTPEAAPIVVETPPPNGQAVLPVLTLDQDALYLHSRWGQRVQAELERRGSEIAAENERLVEQFAAEEQELTALRQTLPPDEFRKRADEFDKRVVEVRRARDAAPRALQAEAEEERQAFFRAVLPVLAAVMRERGAVVVLDQRAIFVASQSIDVTEVLIERIDREIGAGPLADPPKADAPVQRGNGAPQDGSGQDGQDARAPGDDAARDDAAPESPAAPEPDPQPGDGAGPLADPPKADAPVQTGNDAAQDGSGQDLSVPGDDAARDDAASEPPAAPDPRPGGAEE</sequence>
<dbReference type="Gene3D" id="3.30.910.20">
    <property type="entry name" value="Skp domain"/>
    <property type="match status" value="1"/>
</dbReference>
<reference evidence="3 4" key="1">
    <citation type="submission" date="2018-08" db="EMBL/GenBank/DDBJ databases">
        <title>Genomic Encyclopedia of Archaeal and Bacterial Type Strains, Phase II (KMG-II): from individual species to whole genera.</title>
        <authorList>
            <person name="Goeker M."/>
        </authorList>
    </citation>
    <scope>NUCLEOTIDE SEQUENCE [LARGE SCALE GENOMIC DNA]</scope>
    <source>
        <strain evidence="3 4">DSM 17099</strain>
    </source>
</reference>
<gene>
    <name evidence="3" type="ORF">BDD41_0739</name>
</gene>
<feature type="chain" id="PRO_5017561448" evidence="2">
    <location>
        <begin position="25"/>
        <end position="322"/>
    </location>
</feature>
<evidence type="ECO:0000313" key="3">
    <source>
        <dbReference type="EMBL" id="REF72272.1"/>
    </source>
</evidence>
<dbReference type="SMART" id="SM00935">
    <property type="entry name" value="OmpH"/>
    <property type="match status" value="1"/>
</dbReference>
<dbReference type="Pfam" id="PF03938">
    <property type="entry name" value="OmpH"/>
    <property type="match status" value="1"/>
</dbReference>
<feature type="region of interest" description="Disordered" evidence="1">
    <location>
        <begin position="204"/>
        <end position="322"/>
    </location>
</feature>
<organism evidence="3 4">
    <name type="scientific">Paracoccus versutus</name>
    <name type="common">Thiobacillus versutus</name>
    <dbReference type="NCBI Taxonomy" id="34007"/>
    <lineage>
        <taxon>Bacteria</taxon>
        <taxon>Pseudomonadati</taxon>
        <taxon>Pseudomonadota</taxon>
        <taxon>Alphaproteobacteria</taxon>
        <taxon>Rhodobacterales</taxon>
        <taxon>Paracoccaceae</taxon>
        <taxon>Paracoccus</taxon>
    </lineage>
</organism>
<comment type="caution">
    <text evidence="3">The sequence shown here is derived from an EMBL/GenBank/DDBJ whole genome shotgun (WGS) entry which is preliminary data.</text>
</comment>
<evidence type="ECO:0000256" key="2">
    <source>
        <dbReference type="SAM" id="SignalP"/>
    </source>
</evidence>
<feature type="compositionally biased region" description="Polar residues" evidence="1">
    <location>
        <begin position="279"/>
        <end position="292"/>
    </location>
</feature>
<evidence type="ECO:0000313" key="4">
    <source>
        <dbReference type="Proteomes" id="UP000256941"/>
    </source>
</evidence>
<proteinExistence type="predicted"/>
<dbReference type="RefSeq" id="WP_244294888.1">
    <property type="nucleotide sequence ID" value="NZ_CP038196.1"/>
</dbReference>
<name>A0A3D9XVN2_PARVE</name>
<dbReference type="EMBL" id="QTUJ01000001">
    <property type="protein sequence ID" value="REF72272.1"/>
    <property type="molecule type" value="Genomic_DNA"/>
</dbReference>
<keyword evidence="2" id="KW-0732">Signal</keyword>
<dbReference type="InterPro" id="IPR024930">
    <property type="entry name" value="Skp_dom_sf"/>
</dbReference>
<evidence type="ECO:0000256" key="1">
    <source>
        <dbReference type="SAM" id="MobiDB-lite"/>
    </source>
</evidence>
<feature type="region of interest" description="Disordered" evidence="1">
    <location>
        <begin position="22"/>
        <end position="51"/>
    </location>
</feature>
<dbReference type="SUPFAM" id="SSF111384">
    <property type="entry name" value="OmpH-like"/>
    <property type="match status" value="1"/>
</dbReference>